<evidence type="ECO:0000256" key="2">
    <source>
        <dbReference type="ARBA" id="ARBA00023136"/>
    </source>
</evidence>
<dbReference type="InterPro" id="IPR050515">
    <property type="entry name" value="Beta-lactam/transpept"/>
</dbReference>
<keyword evidence="3" id="KW-1133">Transmembrane helix</keyword>
<evidence type="ECO:0000256" key="1">
    <source>
        <dbReference type="ARBA" id="ARBA00004370"/>
    </source>
</evidence>
<dbReference type="PANTHER" id="PTHR30627">
    <property type="entry name" value="PEPTIDOGLYCAN D,D-TRANSPEPTIDASE"/>
    <property type="match status" value="1"/>
</dbReference>
<dbReference type="EMBL" id="CP025746">
    <property type="protein sequence ID" value="QAA33742.1"/>
    <property type="molecule type" value="Genomic_DNA"/>
</dbReference>
<keyword evidence="3" id="KW-0812">Transmembrane</keyword>
<accession>A0A410DXU7</accession>
<dbReference type="SUPFAM" id="SSF56601">
    <property type="entry name" value="beta-lactamase/transpeptidase-like"/>
    <property type="match status" value="1"/>
</dbReference>
<evidence type="ECO:0000256" key="3">
    <source>
        <dbReference type="SAM" id="Phobius"/>
    </source>
</evidence>
<dbReference type="Proteomes" id="UP000286268">
    <property type="component" value="Chromosome"/>
</dbReference>
<dbReference type="OrthoDB" id="2985542at2"/>
<reference evidence="5 6" key="1">
    <citation type="submission" date="2018-01" db="EMBL/GenBank/DDBJ databases">
        <title>Genome Sequencing and Assembly of Anaerobacter polyendosporus strain CT4.</title>
        <authorList>
            <person name="Tachaapaikoon C."/>
            <person name="Sutheeworapong S."/>
            <person name="Jenjaroenpun P."/>
            <person name="Wongsurawat T."/>
            <person name="Nookeaw I."/>
            <person name="Cheawchanlertfa P."/>
            <person name="Kosugi A."/>
            <person name="Cheevadhanarak S."/>
            <person name="Ratanakhanokchai K."/>
        </authorList>
    </citation>
    <scope>NUCLEOTIDE SEQUENCE [LARGE SCALE GENOMIC DNA]</scope>
    <source>
        <strain evidence="5 6">CT4</strain>
    </source>
</reference>
<dbReference type="GO" id="GO:0008658">
    <property type="term" value="F:penicillin binding"/>
    <property type="evidence" value="ECO:0007669"/>
    <property type="project" value="InterPro"/>
</dbReference>
<evidence type="ECO:0000313" key="6">
    <source>
        <dbReference type="Proteomes" id="UP000286268"/>
    </source>
</evidence>
<proteinExistence type="predicted"/>
<dbReference type="InterPro" id="IPR001460">
    <property type="entry name" value="PCN-bd_Tpept"/>
</dbReference>
<dbReference type="GO" id="GO:0005886">
    <property type="term" value="C:plasma membrane"/>
    <property type="evidence" value="ECO:0007669"/>
    <property type="project" value="TreeGrafter"/>
</dbReference>
<organism evidence="5 6">
    <name type="scientific">Clostridium manihotivorum</name>
    <dbReference type="NCBI Taxonomy" id="2320868"/>
    <lineage>
        <taxon>Bacteria</taxon>
        <taxon>Bacillati</taxon>
        <taxon>Bacillota</taxon>
        <taxon>Clostridia</taxon>
        <taxon>Eubacteriales</taxon>
        <taxon>Clostridiaceae</taxon>
        <taxon>Clostridium</taxon>
    </lineage>
</organism>
<dbReference type="KEGG" id="cmah:C1I91_20100"/>
<evidence type="ECO:0000313" key="5">
    <source>
        <dbReference type="EMBL" id="QAA33742.1"/>
    </source>
</evidence>
<keyword evidence="2 3" id="KW-0472">Membrane</keyword>
<name>A0A410DXU7_9CLOT</name>
<protein>
    <submittedName>
        <fullName evidence="5">Penicillin-binding protein</fullName>
    </submittedName>
</protein>
<keyword evidence="6" id="KW-1185">Reference proteome</keyword>
<comment type="subcellular location">
    <subcellularLocation>
        <location evidence="1">Membrane</location>
    </subcellularLocation>
</comment>
<evidence type="ECO:0000259" key="4">
    <source>
        <dbReference type="Pfam" id="PF00905"/>
    </source>
</evidence>
<dbReference type="Gene3D" id="3.40.710.10">
    <property type="entry name" value="DD-peptidase/beta-lactamase superfamily"/>
    <property type="match status" value="1"/>
</dbReference>
<feature type="domain" description="Penicillin-binding protein transpeptidase" evidence="4">
    <location>
        <begin position="256"/>
        <end position="540"/>
    </location>
</feature>
<dbReference type="InterPro" id="IPR012338">
    <property type="entry name" value="Beta-lactam/transpept-like"/>
</dbReference>
<gene>
    <name evidence="5" type="ORF">C1I91_20100</name>
</gene>
<dbReference type="AlphaFoldDB" id="A0A410DXU7"/>
<dbReference type="PANTHER" id="PTHR30627:SF1">
    <property type="entry name" value="PEPTIDOGLYCAN D,D-TRANSPEPTIDASE FTSI"/>
    <property type="match status" value="1"/>
</dbReference>
<sequence>MARIQQRGVFMLSKKRFIVVVDIVIVAFIVLVFRLFYVGSKYNPSAVENDYNHNVQVDSTSDSKFNLLDENSKNLLSYNKKYVVVIDAMVFKLNSTENNLRNLLALSYIMKNEVKNFSYKDILKTTGKIYYTVSEDSYNKVKELKSMKGLYWYTTSSVDRTEAWKIENIISDLNKTDSKQLKDSGTLEHLIYDYTKNNKVPSVYNLLNSNGIYSLKNYDAPSTNVNVKLTLNKDWQDSIRKVLNSDKYKDVPNIGIALIEAKTGKVKALAQKDESQPNITIGIQNQSFEPGSTFKIITEESGYTYGDLKKDDTFLCDGRYCFKEGKNYPHGLLTAHDAFLESCNTVFRKIGFKVGFIPLIEMAKKQGLFSKVLNLQYEGKGIEPKEENGIGNVSMGQTLNVTPLQMAAVVATAANNGTYNKPYIVDEFVQNDGTIVQKFMPEGTQVIKPDIAKTVLADMRGVVTENKGTGSNARIDGIETGGKTGTAEGENDKNHGWFAGYFKLNGNYYSLVVMVPYINQNSSIGKNGNASAAPVFKDIVLSLAKTDK</sequence>
<dbReference type="GO" id="GO:0071555">
    <property type="term" value="P:cell wall organization"/>
    <property type="evidence" value="ECO:0007669"/>
    <property type="project" value="TreeGrafter"/>
</dbReference>
<feature type="transmembrane region" description="Helical" evidence="3">
    <location>
        <begin position="17"/>
        <end position="37"/>
    </location>
</feature>
<dbReference type="Pfam" id="PF00905">
    <property type="entry name" value="Transpeptidase"/>
    <property type="match status" value="1"/>
</dbReference>